<accession>A0A9P7K8H8</accession>
<reference evidence="2" key="1">
    <citation type="submission" date="2020-07" db="EMBL/GenBank/DDBJ databases">
        <authorList>
            <person name="Nieuwenhuis M."/>
            <person name="Van De Peppel L.J.J."/>
        </authorList>
    </citation>
    <scope>NUCLEOTIDE SEQUENCE</scope>
    <source>
        <strain evidence="2">AP01</strain>
        <tissue evidence="2">Mycelium</tissue>
    </source>
</reference>
<reference evidence="2" key="2">
    <citation type="submission" date="2021-10" db="EMBL/GenBank/DDBJ databases">
        <title>Phylogenomics reveals ancestral predisposition of the termite-cultivated fungus Termitomyces towards a domesticated lifestyle.</title>
        <authorList>
            <person name="Auxier B."/>
            <person name="Grum-Grzhimaylo A."/>
            <person name="Cardenas M.E."/>
            <person name="Lodge J.D."/>
            <person name="Laessoe T."/>
            <person name="Pedersen O."/>
            <person name="Smith M.E."/>
            <person name="Kuyper T.W."/>
            <person name="Franco-Molano E.A."/>
            <person name="Baroni T.J."/>
            <person name="Aanen D.K."/>
        </authorList>
    </citation>
    <scope>NUCLEOTIDE SEQUENCE</scope>
    <source>
        <strain evidence="2">AP01</strain>
        <tissue evidence="2">Mycelium</tissue>
    </source>
</reference>
<feature type="compositionally biased region" description="Polar residues" evidence="1">
    <location>
        <begin position="84"/>
        <end position="98"/>
    </location>
</feature>
<dbReference type="OrthoDB" id="5424209at2759"/>
<evidence type="ECO:0000256" key="1">
    <source>
        <dbReference type="SAM" id="MobiDB-lite"/>
    </source>
</evidence>
<protein>
    <submittedName>
        <fullName evidence="2">Uncharacterized protein</fullName>
    </submittedName>
</protein>
<feature type="region of interest" description="Disordered" evidence="1">
    <location>
        <begin position="1"/>
        <end position="41"/>
    </location>
</feature>
<evidence type="ECO:0000313" key="2">
    <source>
        <dbReference type="EMBL" id="KAG5640124.1"/>
    </source>
</evidence>
<dbReference type="AlphaFoldDB" id="A0A9P7K8H8"/>
<comment type="caution">
    <text evidence="2">The sequence shown here is derived from an EMBL/GenBank/DDBJ whole genome shotgun (WGS) entry which is preliminary data.</text>
</comment>
<dbReference type="Proteomes" id="UP000775547">
    <property type="component" value="Unassembled WGS sequence"/>
</dbReference>
<evidence type="ECO:0000313" key="3">
    <source>
        <dbReference type="Proteomes" id="UP000775547"/>
    </source>
</evidence>
<feature type="compositionally biased region" description="Polar residues" evidence="1">
    <location>
        <begin position="1"/>
        <end position="10"/>
    </location>
</feature>
<organism evidence="2 3">
    <name type="scientific">Asterophora parasitica</name>
    <dbReference type="NCBI Taxonomy" id="117018"/>
    <lineage>
        <taxon>Eukaryota</taxon>
        <taxon>Fungi</taxon>
        <taxon>Dikarya</taxon>
        <taxon>Basidiomycota</taxon>
        <taxon>Agaricomycotina</taxon>
        <taxon>Agaricomycetes</taxon>
        <taxon>Agaricomycetidae</taxon>
        <taxon>Agaricales</taxon>
        <taxon>Tricholomatineae</taxon>
        <taxon>Lyophyllaceae</taxon>
        <taxon>Asterophora</taxon>
    </lineage>
</organism>
<gene>
    <name evidence="2" type="ORF">DXG03_001029</name>
</gene>
<proteinExistence type="predicted"/>
<name>A0A9P7K8H8_9AGAR</name>
<sequence length="525" mass="57434">MSKTTASSSPPEGPLASPTSLDFPTDTLVPPTADVGSKGDLVNKDDWSRLTKCYPNAITDFYGSGTPCVFKTGPARPGSRLRGPSSTRSIRSKSTGTRSIRSLMRKRARRREFVTTIAVLPGSLAYDAAVAAADAVNMILVGAGFPDIEVAFIESAYRSQGTGPKLMSFDPLDLEGLPALRKPFTPTLGLSIAPLKSPYYEGSGGLFLRLSRDEADKRIGLLTCAHVSHPPPLFKNAAYTRNKDSHPREDVLSAPKRSIMLTVPAREVNEARKITARRDELVGLINAAKTKVEETNELHSYVTKNFTTTESRVFGFVLHSAKIEVGADGFMHDWSVVQMDNDKIDWDEFQGNTLFVGGNKTSTDWTNYMYPQVNDRHGSCIPKDMLLPLKDYVPEAELRNPQNLDIHNIKTLLAVKNGRTTGTTFGRVNGLESITRKYPEHNISQDTLEFIVCGYDTKTGDNVKFSNDGDSGSFVVGRDGRLIGQVTGGGGPTDKTDKSYITPYYALKEAVNKKFPGCHPLVLDD</sequence>
<keyword evidence="3" id="KW-1185">Reference proteome</keyword>
<feature type="region of interest" description="Disordered" evidence="1">
    <location>
        <begin position="73"/>
        <end position="98"/>
    </location>
</feature>
<dbReference type="EMBL" id="JABCKV010001168">
    <property type="protein sequence ID" value="KAG5640124.1"/>
    <property type="molecule type" value="Genomic_DNA"/>
</dbReference>